<name>A0ABR2N6E2_9ROSI</name>
<dbReference type="Proteomes" id="UP001396334">
    <property type="component" value="Unassembled WGS sequence"/>
</dbReference>
<evidence type="ECO:0000313" key="1">
    <source>
        <dbReference type="EMBL" id="KAK8971688.1"/>
    </source>
</evidence>
<keyword evidence="2" id="KW-1185">Reference proteome</keyword>
<reference evidence="1 2" key="1">
    <citation type="journal article" date="2024" name="G3 (Bethesda)">
        <title>Genome assembly of Hibiscus sabdariffa L. provides insights into metabolisms of medicinal natural products.</title>
        <authorList>
            <person name="Kim T."/>
        </authorList>
    </citation>
    <scope>NUCLEOTIDE SEQUENCE [LARGE SCALE GENOMIC DNA]</scope>
    <source>
        <strain evidence="1">TK-2024</strain>
        <tissue evidence="1">Old leaves</tissue>
    </source>
</reference>
<comment type="caution">
    <text evidence="1">The sequence shown here is derived from an EMBL/GenBank/DDBJ whole genome shotgun (WGS) entry which is preliminary data.</text>
</comment>
<proteinExistence type="predicted"/>
<evidence type="ECO:0000313" key="2">
    <source>
        <dbReference type="Proteomes" id="UP001396334"/>
    </source>
</evidence>
<protein>
    <submittedName>
        <fullName evidence="1">Uncharacterized protein</fullName>
    </submittedName>
</protein>
<organism evidence="1 2">
    <name type="scientific">Hibiscus sabdariffa</name>
    <name type="common">roselle</name>
    <dbReference type="NCBI Taxonomy" id="183260"/>
    <lineage>
        <taxon>Eukaryota</taxon>
        <taxon>Viridiplantae</taxon>
        <taxon>Streptophyta</taxon>
        <taxon>Embryophyta</taxon>
        <taxon>Tracheophyta</taxon>
        <taxon>Spermatophyta</taxon>
        <taxon>Magnoliopsida</taxon>
        <taxon>eudicotyledons</taxon>
        <taxon>Gunneridae</taxon>
        <taxon>Pentapetalae</taxon>
        <taxon>rosids</taxon>
        <taxon>malvids</taxon>
        <taxon>Malvales</taxon>
        <taxon>Malvaceae</taxon>
        <taxon>Malvoideae</taxon>
        <taxon>Hibiscus</taxon>
    </lineage>
</organism>
<sequence>MNDTSDASAAEPTTPTVTVAVDTAKCTINATLPSALAVKEGTKDDAVSVPTVFHSIESKRAKAKHP</sequence>
<gene>
    <name evidence="1" type="ORF">V6N11_018868</name>
</gene>
<dbReference type="EMBL" id="JBBPBN010000242">
    <property type="protein sequence ID" value="KAK8971688.1"/>
    <property type="molecule type" value="Genomic_DNA"/>
</dbReference>
<accession>A0ABR2N6E2</accession>